<keyword evidence="2" id="KW-1185">Reference proteome</keyword>
<organism evidence="1 2">
    <name type="scientific">Streptomyces maoxianensis</name>
    <dbReference type="NCBI Taxonomy" id="1459942"/>
    <lineage>
        <taxon>Bacteria</taxon>
        <taxon>Bacillati</taxon>
        <taxon>Actinomycetota</taxon>
        <taxon>Actinomycetes</taxon>
        <taxon>Kitasatosporales</taxon>
        <taxon>Streptomycetaceae</taxon>
        <taxon>Streptomyces</taxon>
    </lineage>
</organism>
<gene>
    <name evidence="1" type="ORF">ACFO9E_21695</name>
</gene>
<dbReference type="EMBL" id="JBHSFE010000016">
    <property type="protein sequence ID" value="MFC4610401.1"/>
    <property type="molecule type" value="Genomic_DNA"/>
</dbReference>
<reference evidence="2" key="1">
    <citation type="journal article" date="2019" name="Int. J. Syst. Evol. Microbiol.">
        <title>The Global Catalogue of Microorganisms (GCM) 10K type strain sequencing project: providing services to taxonomists for standard genome sequencing and annotation.</title>
        <authorList>
            <consortium name="The Broad Institute Genomics Platform"/>
            <consortium name="The Broad Institute Genome Sequencing Center for Infectious Disease"/>
            <person name="Wu L."/>
            <person name="Ma J."/>
        </authorList>
    </citation>
    <scope>NUCLEOTIDE SEQUENCE [LARGE SCALE GENOMIC DNA]</scope>
    <source>
        <strain evidence="2">CGMCC 4.7139</strain>
    </source>
</reference>
<evidence type="ECO:0000313" key="1">
    <source>
        <dbReference type="EMBL" id="MFC4610401.1"/>
    </source>
</evidence>
<dbReference type="RefSeq" id="WP_381198349.1">
    <property type="nucleotide sequence ID" value="NZ_JBHSFE010000016.1"/>
</dbReference>
<evidence type="ECO:0000313" key="2">
    <source>
        <dbReference type="Proteomes" id="UP001595993"/>
    </source>
</evidence>
<name>A0ABV9G809_9ACTN</name>
<protein>
    <submittedName>
        <fullName evidence="1">Uncharacterized protein</fullName>
    </submittedName>
</protein>
<proteinExistence type="predicted"/>
<dbReference type="Proteomes" id="UP001595993">
    <property type="component" value="Unassembled WGS sequence"/>
</dbReference>
<comment type="caution">
    <text evidence="1">The sequence shown here is derived from an EMBL/GenBank/DDBJ whole genome shotgun (WGS) entry which is preliminary data.</text>
</comment>
<sequence>MFTQSACNLFSGAPHDDSGTTEHFIWTRADAIAAVVTAAGLLARLEDLP</sequence>
<accession>A0ABV9G809</accession>